<dbReference type="STRING" id="260086.SAMN05216207_10666"/>
<sequence length="267" mass="29534">MRRTRGRRGTRFRTPTRLGETIQVDVGHRLTAEAAQVRPCPDLPGDPLQGPLRMEAARRRSVQTPTPRGRRHPAGPRSMIRCARSPFSSVRPSASASPPGAPWPAATDAGHRRDHRPHTAPTRRGPGRNEPAPEGRTPLTTMMLAASVHDVLRTETGVFGPVAGQVDTVRALARAHRELRAVDGAERIAGTDRVPEDTVRIRREPTATTFDETGLLRRAAQPWAAAAIVSGDRCRKPRSSRRPPTPPTGQHRRRRSGRRSRPTHRRR</sequence>
<proteinExistence type="predicted"/>
<feature type="compositionally biased region" description="Low complexity" evidence="1">
    <location>
        <begin position="83"/>
        <end position="106"/>
    </location>
</feature>
<evidence type="ECO:0000313" key="2">
    <source>
        <dbReference type="EMBL" id="SFO48017.1"/>
    </source>
</evidence>
<reference evidence="2 3" key="1">
    <citation type="submission" date="2016-10" db="EMBL/GenBank/DDBJ databases">
        <authorList>
            <person name="de Groot N.N."/>
        </authorList>
    </citation>
    <scope>NUCLEOTIDE SEQUENCE [LARGE SCALE GENOMIC DNA]</scope>
    <source>
        <strain evidence="2 3">CGMCC 4.1877</strain>
    </source>
</reference>
<feature type="compositionally biased region" description="Low complexity" evidence="1">
    <location>
        <begin position="39"/>
        <end position="52"/>
    </location>
</feature>
<feature type="region of interest" description="Disordered" evidence="1">
    <location>
        <begin position="35"/>
        <end position="136"/>
    </location>
</feature>
<feature type="compositionally biased region" description="Basic residues" evidence="1">
    <location>
        <begin position="250"/>
        <end position="267"/>
    </location>
</feature>
<feature type="region of interest" description="Disordered" evidence="1">
    <location>
        <begin position="227"/>
        <end position="267"/>
    </location>
</feature>
<accession>A0A1I5HIF4</accession>
<evidence type="ECO:0000256" key="1">
    <source>
        <dbReference type="SAM" id="MobiDB-lite"/>
    </source>
</evidence>
<dbReference type="Proteomes" id="UP000199614">
    <property type="component" value="Unassembled WGS sequence"/>
</dbReference>
<gene>
    <name evidence="2" type="ORF">SAMN05216207_10666</name>
</gene>
<name>A0A1I5HIF4_PSUAM</name>
<keyword evidence="3" id="KW-1185">Reference proteome</keyword>
<dbReference type="AlphaFoldDB" id="A0A1I5HIF4"/>
<organism evidence="2 3">
    <name type="scientific">Pseudonocardia ammonioxydans</name>
    <dbReference type="NCBI Taxonomy" id="260086"/>
    <lineage>
        <taxon>Bacteria</taxon>
        <taxon>Bacillati</taxon>
        <taxon>Actinomycetota</taxon>
        <taxon>Actinomycetes</taxon>
        <taxon>Pseudonocardiales</taxon>
        <taxon>Pseudonocardiaceae</taxon>
        <taxon>Pseudonocardia</taxon>
    </lineage>
</organism>
<evidence type="ECO:0000313" key="3">
    <source>
        <dbReference type="Proteomes" id="UP000199614"/>
    </source>
</evidence>
<dbReference type="EMBL" id="FOUY01000066">
    <property type="protein sequence ID" value="SFO48017.1"/>
    <property type="molecule type" value="Genomic_DNA"/>
</dbReference>
<protein>
    <submittedName>
        <fullName evidence="2">Uncharacterized protein</fullName>
    </submittedName>
</protein>